<gene>
    <name evidence="15" type="ORF">BCR36DRAFT_582854</name>
</gene>
<keyword evidence="9 12" id="KW-0472">Membrane</keyword>
<dbReference type="PANTHER" id="PTHR11929:SF194">
    <property type="entry name" value="ALPHA-(1,3)-FUCOSYLTRANSFERASE 10"/>
    <property type="match status" value="1"/>
</dbReference>
<feature type="compositionally biased region" description="Basic residues" evidence="13">
    <location>
        <begin position="148"/>
        <end position="168"/>
    </location>
</feature>
<dbReference type="SUPFAM" id="SSF53756">
    <property type="entry name" value="UDP-Glycosyltransferase/glycogen phosphorylase"/>
    <property type="match status" value="1"/>
</dbReference>
<reference evidence="15 16" key="1">
    <citation type="submission" date="2016-08" db="EMBL/GenBank/DDBJ databases">
        <title>Genomes of anaerobic fungi encode conserved fungal cellulosomes for biomass hydrolysis.</title>
        <authorList>
            <consortium name="DOE Joint Genome Institute"/>
            <person name="Haitjema C.H."/>
            <person name="Gilmore S.P."/>
            <person name="Henske J.K."/>
            <person name="Solomon K.V."/>
            <person name="De Groot R."/>
            <person name="Kuo A."/>
            <person name="Mondo S.J."/>
            <person name="Salamov A.A."/>
            <person name="Labutti K."/>
            <person name="Zhao Z."/>
            <person name="Chiniquy J."/>
            <person name="Barry K."/>
            <person name="Brewer H.M."/>
            <person name="Purvine S.O."/>
            <person name="Wright A.T."/>
            <person name="Boxma B."/>
            <person name="Van Alen T."/>
            <person name="Hackstein J.H."/>
            <person name="Baker S.E."/>
            <person name="Grigoriev I.V."/>
            <person name="O'Malley M.A."/>
        </authorList>
    </citation>
    <scope>NUCLEOTIDE SEQUENCE [LARGE SCALE GENOMIC DNA]</scope>
    <source>
        <strain evidence="16">finn</strain>
    </source>
</reference>
<dbReference type="GO" id="GO:0008417">
    <property type="term" value="F:fucosyltransferase activity"/>
    <property type="evidence" value="ECO:0007669"/>
    <property type="project" value="InterPro"/>
</dbReference>
<evidence type="ECO:0000256" key="2">
    <source>
        <dbReference type="ARBA" id="ARBA00004922"/>
    </source>
</evidence>
<feature type="domain" description="Fucosyltransferase C-terminal" evidence="14">
    <location>
        <begin position="336"/>
        <end position="502"/>
    </location>
</feature>
<dbReference type="FunFam" id="3.40.50.11660:FF:000002">
    <property type="entry name" value="Alpha-(1,3)-fucosyltransferase"/>
    <property type="match status" value="1"/>
</dbReference>
<dbReference type="OrthoDB" id="2158569at2759"/>
<evidence type="ECO:0000256" key="8">
    <source>
        <dbReference type="ARBA" id="ARBA00022989"/>
    </source>
</evidence>
<comment type="similarity">
    <text evidence="3 12">Belongs to the glycosyltransferase 10 family.</text>
</comment>
<feature type="compositionally biased region" description="Low complexity" evidence="13">
    <location>
        <begin position="173"/>
        <end position="188"/>
    </location>
</feature>
<accession>A0A1Y1VD94</accession>
<evidence type="ECO:0000256" key="10">
    <source>
        <dbReference type="ARBA" id="ARBA00023180"/>
    </source>
</evidence>
<feature type="transmembrane region" description="Helical" evidence="12">
    <location>
        <begin position="12"/>
        <end position="32"/>
    </location>
</feature>
<keyword evidence="16" id="KW-1185">Reference proteome</keyword>
<dbReference type="Pfam" id="PF00852">
    <property type="entry name" value="Glyco_transf_10"/>
    <property type="match status" value="1"/>
</dbReference>
<dbReference type="EMBL" id="MCFH01000017">
    <property type="protein sequence ID" value="ORX51817.1"/>
    <property type="molecule type" value="Genomic_DNA"/>
</dbReference>
<evidence type="ECO:0000256" key="12">
    <source>
        <dbReference type="RuleBase" id="RU003832"/>
    </source>
</evidence>
<dbReference type="InterPro" id="IPR038577">
    <property type="entry name" value="GT10-like_C_sf"/>
</dbReference>
<dbReference type="UniPathway" id="UPA00378"/>
<feature type="compositionally biased region" description="Basic and acidic residues" evidence="13">
    <location>
        <begin position="190"/>
        <end position="202"/>
    </location>
</feature>
<evidence type="ECO:0000313" key="15">
    <source>
        <dbReference type="EMBL" id="ORX51817.1"/>
    </source>
</evidence>
<evidence type="ECO:0000256" key="3">
    <source>
        <dbReference type="ARBA" id="ARBA00008919"/>
    </source>
</evidence>
<dbReference type="InterPro" id="IPR001503">
    <property type="entry name" value="Glyco_trans_10"/>
</dbReference>
<evidence type="ECO:0000259" key="14">
    <source>
        <dbReference type="Pfam" id="PF00852"/>
    </source>
</evidence>
<dbReference type="AlphaFoldDB" id="A0A1Y1VD94"/>
<evidence type="ECO:0000256" key="1">
    <source>
        <dbReference type="ARBA" id="ARBA00004606"/>
    </source>
</evidence>
<dbReference type="InterPro" id="IPR055270">
    <property type="entry name" value="Glyco_tran_10_C"/>
</dbReference>
<keyword evidence="6 12" id="KW-0812">Transmembrane</keyword>
<evidence type="ECO:0000256" key="5">
    <source>
        <dbReference type="ARBA" id="ARBA00022679"/>
    </source>
</evidence>
<keyword evidence="10" id="KW-0325">Glycoprotein</keyword>
<keyword evidence="8 12" id="KW-1133">Transmembrane helix</keyword>
<dbReference type="Proteomes" id="UP000193719">
    <property type="component" value="Unassembled WGS sequence"/>
</dbReference>
<feature type="region of interest" description="Disordered" evidence="13">
    <location>
        <begin position="147"/>
        <end position="202"/>
    </location>
</feature>
<dbReference type="PANTHER" id="PTHR11929">
    <property type="entry name" value="ALPHA- 1,3 -FUCOSYLTRANSFERASE"/>
    <property type="match status" value="1"/>
</dbReference>
<reference evidence="15 16" key="2">
    <citation type="submission" date="2016-08" db="EMBL/GenBank/DDBJ databases">
        <title>Pervasive Adenine N6-methylation of Active Genes in Fungi.</title>
        <authorList>
            <consortium name="DOE Joint Genome Institute"/>
            <person name="Mondo S.J."/>
            <person name="Dannebaum R.O."/>
            <person name="Kuo R.C."/>
            <person name="Labutti K."/>
            <person name="Haridas S."/>
            <person name="Kuo A."/>
            <person name="Salamov A."/>
            <person name="Ahrendt S.R."/>
            <person name="Lipzen A."/>
            <person name="Sullivan W."/>
            <person name="Andreopoulos W.B."/>
            <person name="Clum A."/>
            <person name="Lindquist E."/>
            <person name="Daum C."/>
            <person name="Ramamoorthy G.K."/>
            <person name="Gryganskyi A."/>
            <person name="Culley D."/>
            <person name="Magnuson J.K."/>
            <person name="James T.Y."/>
            <person name="O'Malley M.A."/>
            <person name="Stajich J.E."/>
            <person name="Spatafora J.W."/>
            <person name="Visel A."/>
            <person name="Grigoriev I.V."/>
        </authorList>
    </citation>
    <scope>NUCLEOTIDE SEQUENCE [LARGE SCALE GENOMIC DNA]</scope>
    <source>
        <strain evidence="16">finn</strain>
    </source>
</reference>
<keyword evidence="7" id="KW-0735">Signal-anchor</keyword>
<evidence type="ECO:0000256" key="6">
    <source>
        <dbReference type="ARBA" id="ARBA00022692"/>
    </source>
</evidence>
<keyword evidence="12" id="KW-0333">Golgi apparatus</keyword>
<dbReference type="GO" id="GO:0032580">
    <property type="term" value="C:Golgi cisterna membrane"/>
    <property type="evidence" value="ECO:0007669"/>
    <property type="project" value="UniProtKB-SubCell"/>
</dbReference>
<evidence type="ECO:0000256" key="7">
    <source>
        <dbReference type="ARBA" id="ARBA00022968"/>
    </source>
</evidence>
<protein>
    <recommendedName>
        <fullName evidence="12">Fucosyltransferase</fullName>
        <ecNumber evidence="12">2.4.1.-</ecNumber>
    </recommendedName>
</protein>
<name>A0A1Y1VD94_9FUNG</name>
<keyword evidence="4 12" id="KW-0328">Glycosyltransferase</keyword>
<keyword evidence="5 12" id="KW-0808">Transferase</keyword>
<feature type="region of interest" description="Disordered" evidence="13">
    <location>
        <begin position="68"/>
        <end position="88"/>
    </location>
</feature>
<comment type="subcellular location">
    <subcellularLocation>
        <location evidence="11">Endomembrane system</location>
        <topology evidence="11">Single-pass membrane protein</topology>
    </subcellularLocation>
    <subcellularLocation>
        <location evidence="12">Golgi apparatus</location>
        <location evidence="12">Golgi stack membrane</location>
        <topology evidence="12">Single-pass type II membrane protein</topology>
    </subcellularLocation>
    <subcellularLocation>
        <location evidence="1">Membrane</location>
        <topology evidence="1">Single-pass type II membrane protein</topology>
    </subcellularLocation>
</comment>
<evidence type="ECO:0000256" key="13">
    <source>
        <dbReference type="SAM" id="MobiDB-lite"/>
    </source>
</evidence>
<evidence type="ECO:0000256" key="4">
    <source>
        <dbReference type="ARBA" id="ARBA00022676"/>
    </source>
</evidence>
<sequence length="529" mass="62247">MVNKLFSIRRLRTCLIFTGVGMIFVLLFLIFFKDEKITDNIERTRKLALKSQNVVNLKELTDSINEPLRTNPLKYNNKNEKGKEGEDETLEDLYNNNKLDSEVERYEYEKIITEDNENDREIEKEKWENENGIIEEQILKSIKENINKKMKGKKKGGKKKSGHKKKPKIPVYNPNNNNTNTMSYSSNENETEKKEETNKKPKETLDFSTKEFFKLYHKGPNYRDGDDPKGLKCPVPWTWTDDEEESDIIVMNVLDNLFDIMRIEDYDYDKSRQKLLLMSMESVSNYDVMVSKKDKFDYFIDYRLDSDVPIPYSYTFFDFSKTPVPTKYKGLGGRGLAAVFISNCAARNKRLEFLSELMKYAKIDSFGMCNNNKNVYDEDIADSSWNTKMNTIRKYKFTLAFENSDDRDYVTEKFFQPLEVGSVPIFFGTSNIADFAPPHSYIDAKDFENAQELAEYLEYLDKNDDEYEKYLEWKKTGNFGENLEHLIEIRKFNSICQLLQRIKGLWINPYLTIWDRKDVPENERACGLC</sequence>
<evidence type="ECO:0000313" key="16">
    <source>
        <dbReference type="Proteomes" id="UP000193719"/>
    </source>
</evidence>
<comment type="caution">
    <text evidence="15">The sequence shown here is derived from an EMBL/GenBank/DDBJ whole genome shotgun (WGS) entry which is preliminary data.</text>
</comment>
<comment type="pathway">
    <text evidence="2">Protein modification; protein glycosylation.</text>
</comment>
<evidence type="ECO:0000256" key="9">
    <source>
        <dbReference type="ARBA" id="ARBA00023136"/>
    </source>
</evidence>
<dbReference type="EC" id="2.4.1.-" evidence="12"/>
<organism evidence="15 16">
    <name type="scientific">Piromyces finnis</name>
    <dbReference type="NCBI Taxonomy" id="1754191"/>
    <lineage>
        <taxon>Eukaryota</taxon>
        <taxon>Fungi</taxon>
        <taxon>Fungi incertae sedis</taxon>
        <taxon>Chytridiomycota</taxon>
        <taxon>Chytridiomycota incertae sedis</taxon>
        <taxon>Neocallimastigomycetes</taxon>
        <taxon>Neocallimastigales</taxon>
        <taxon>Neocallimastigaceae</taxon>
        <taxon>Piromyces</taxon>
    </lineage>
</organism>
<dbReference type="STRING" id="1754191.A0A1Y1VD94"/>
<evidence type="ECO:0000256" key="11">
    <source>
        <dbReference type="ARBA" id="ARBA00037847"/>
    </source>
</evidence>
<proteinExistence type="inferred from homology"/>
<dbReference type="Gene3D" id="3.40.50.11660">
    <property type="entry name" value="Glycosyl transferase family 10, C-terminal domain"/>
    <property type="match status" value="1"/>
</dbReference>